<dbReference type="EMBL" id="KK121844">
    <property type="protein sequence ID" value="KFM81375.1"/>
    <property type="molecule type" value="Genomic_DNA"/>
</dbReference>
<dbReference type="OrthoDB" id="504170at2759"/>
<evidence type="ECO:0000256" key="1">
    <source>
        <dbReference type="ARBA" id="ARBA00022737"/>
    </source>
</evidence>
<evidence type="ECO:0000313" key="3">
    <source>
        <dbReference type="EMBL" id="KFM81375.1"/>
    </source>
</evidence>
<dbReference type="PANTHER" id="PTHR13817">
    <property type="entry name" value="TITIN"/>
    <property type="match status" value="1"/>
</dbReference>
<evidence type="ECO:0000313" key="4">
    <source>
        <dbReference type="Proteomes" id="UP000054359"/>
    </source>
</evidence>
<feature type="non-terminal residue" evidence="3">
    <location>
        <position position="112"/>
    </location>
</feature>
<dbReference type="PROSITE" id="PS50835">
    <property type="entry name" value="IG_LIKE"/>
    <property type="match status" value="1"/>
</dbReference>
<dbReference type="Proteomes" id="UP000054359">
    <property type="component" value="Unassembled WGS sequence"/>
</dbReference>
<dbReference type="AlphaFoldDB" id="A0A087UVI6"/>
<name>A0A087UVI6_STEMI</name>
<dbReference type="Pfam" id="PF07679">
    <property type="entry name" value="I-set"/>
    <property type="match status" value="1"/>
</dbReference>
<keyword evidence="4" id="KW-1185">Reference proteome</keyword>
<gene>
    <name evidence="3" type="ORF">X975_13269</name>
</gene>
<dbReference type="Gene3D" id="2.60.40.10">
    <property type="entry name" value="Immunoglobulins"/>
    <property type="match status" value="1"/>
</dbReference>
<dbReference type="SMART" id="SM00408">
    <property type="entry name" value="IGc2"/>
    <property type="match status" value="1"/>
</dbReference>
<dbReference type="InterPro" id="IPR007110">
    <property type="entry name" value="Ig-like_dom"/>
</dbReference>
<accession>A0A087UVI6</accession>
<dbReference type="InterPro" id="IPR050964">
    <property type="entry name" value="Striated_Muscle_Regulatory"/>
</dbReference>
<proteinExistence type="predicted"/>
<sequence length="112" mass="12625">MGVAEEEVAPTFTKKPTLRQEDDGNKLVFECQLVTNPKADIQWYRGDVPLHNDRRTKVTMKEIGPNKYNITLELNDVFETDAGMYKVTAKNKLGDVSASINLNFSPADEPHD</sequence>
<dbReference type="InterPro" id="IPR013098">
    <property type="entry name" value="Ig_I-set"/>
</dbReference>
<evidence type="ECO:0000259" key="2">
    <source>
        <dbReference type="PROSITE" id="PS50835"/>
    </source>
</evidence>
<dbReference type="PANTHER" id="PTHR13817:SF166">
    <property type="entry name" value="NEURONAL IGCAM-RELATED"/>
    <property type="match status" value="1"/>
</dbReference>
<dbReference type="FunFam" id="2.60.40.10:FF:000097">
    <property type="entry name" value="Bent, isoform F"/>
    <property type="match status" value="1"/>
</dbReference>
<organism evidence="3 4">
    <name type="scientific">Stegodyphus mimosarum</name>
    <name type="common">African social velvet spider</name>
    <dbReference type="NCBI Taxonomy" id="407821"/>
    <lineage>
        <taxon>Eukaryota</taxon>
        <taxon>Metazoa</taxon>
        <taxon>Ecdysozoa</taxon>
        <taxon>Arthropoda</taxon>
        <taxon>Chelicerata</taxon>
        <taxon>Arachnida</taxon>
        <taxon>Araneae</taxon>
        <taxon>Araneomorphae</taxon>
        <taxon>Entelegynae</taxon>
        <taxon>Eresoidea</taxon>
        <taxon>Eresidae</taxon>
        <taxon>Stegodyphus</taxon>
    </lineage>
</organism>
<dbReference type="InterPro" id="IPR036179">
    <property type="entry name" value="Ig-like_dom_sf"/>
</dbReference>
<dbReference type="InterPro" id="IPR013783">
    <property type="entry name" value="Ig-like_fold"/>
</dbReference>
<feature type="domain" description="Ig-like" evidence="2">
    <location>
        <begin position="10"/>
        <end position="103"/>
    </location>
</feature>
<dbReference type="SUPFAM" id="SSF48726">
    <property type="entry name" value="Immunoglobulin"/>
    <property type="match status" value="1"/>
</dbReference>
<protein>
    <submittedName>
        <fullName evidence="3">Twitchin</fullName>
    </submittedName>
</protein>
<dbReference type="OMA" id="ECRIAST"/>
<reference evidence="3 4" key="1">
    <citation type="submission" date="2013-11" db="EMBL/GenBank/DDBJ databases">
        <title>Genome sequencing of Stegodyphus mimosarum.</title>
        <authorList>
            <person name="Bechsgaard J."/>
        </authorList>
    </citation>
    <scope>NUCLEOTIDE SEQUENCE [LARGE SCALE GENOMIC DNA]</scope>
</reference>
<keyword evidence="1" id="KW-0677">Repeat</keyword>
<dbReference type="STRING" id="407821.A0A087UVI6"/>
<dbReference type="InterPro" id="IPR003598">
    <property type="entry name" value="Ig_sub2"/>
</dbReference>